<proteinExistence type="predicted"/>
<gene>
    <name evidence="2" type="ORF">SBAD_LOCUS8187</name>
</gene>
<protein>
    <submittedName>
        <fullName evidence="4">Kelch repeat protein</fullName>
    </submittedName>
</protein>
<keyword evidence="1" id="KW-0880">Kelch repeat</keyword>
<reference evidence="4" key="1">
    <citation type="submission" date="2016-06" db="UniProtKB">
        <authorList>
            <consortium name="WormBaseParasite"/>
        </authorList>
    </citation>
    <scope>IDENTIFICATION</scope>
</reference>
<evidence type="ECO:0000313" key="2">
    <source>
        <dbReference type="EMBL" id="VDP15736.1"/>
    </source>
</evidence>
<keyword evidence="3" id="KW-1185">Reference proteome</keyword>
<dbReference type="OrthoDB" id="5775046at2759"/>
<evidence type="ECO:0000313" key="3">
    <source>
        <dbReference type="Proteomes" id="UP000270296"/>
    </source>
</evidence>
<name>A0A183IX40_9BILA</name>
<dbReference type="InterPro" id="IPR006652">
    <property type="entry name" value="Kelch_1"/>
</dbReference>
<accession>A0A183IX40</accession>
<evidence type="ECO:0000313" key="4">
    <source>
        <dbReference type="WBParaSite" id="SBAD_0000849401-mRNA-1"/>
    </source>
</evidence>
<dbReference type="Proteomes" id="UP000270296">
    <property type="component" value="Unassembled WGS sequence"/>
</dbReference>
<dbReference type="PANTHER" id="PTHR45632">
    <property type="entry name" value="LD33804P"/>
    <property type="match status" value="1"/>
</dbReference>
<evidence type="ECO:0000256" key="1">
    <source>
        <dbReference type="ARBA" id="ARBA00022441"/>
    </source>
</evidence>
<organism evidence="4">
    <name type="scientific">Soboliphyme baturini</name>
    <dbReference type="NCBI Taxonomy" id="241478"/>
    <lineage>
        <taxon>Eukaryota</taxon>
        <taxon>Metazoa</taxon>
        <taxon>Ecdysozoa</taxon>
        <taxon>Nematoda</taxon>
        <taxon>Enoplea</taxon>
        <taxon>Dorylaimia</taxon>
        <taxon>Dioctophymatida</taxon>
        <taxon>Dioctophymatoidea</taxon>
        <taxon>Soboliphymatidae</taxon>
        <taxon>Soboliphyme</taxon>
    </lineage>
</organism>
<dbReference type="WBParaSite" id="SBAD_0000849401-mRNA-1">
    <property type="protein sequence ID" value="SBAD_0000849401-mRNA-1"/>
    <property type="gene ID" value="SBAD_0000849401"/>
</dbReference>
<dbReference type="Pfam" id="PF01344">
    <property type="entry name" value="Kelch_1"/>
    <property type="match status" value="2"/>
</dbReference>
<dbReference type="SMART" id="SM00612">
    <property type="entry name" value="Kelch"/>
    <property type="match status" value="2"/>
</dbReference>
<sequence>IYVVGGYDGTSRQKAVIRYDPRVGQWQSVEPMINPRSNFGIAVIDNDQILVAGGYNGVTTVALCELYEPRVECWQRLPPMRISRSALYCASIKGVPNIDDFIDKASRIACPSQIPWNR</sequence>
<dbReference type="Gene3D" id="2.120.10.80">
    <property type="entry name" value="Kelch-type beta propeller"/>
    <property type="match status" value="1"/>
</dbReference>
<dbReference type="SUPFAM" id="SSF117281">
    <property type="entry name" value="Kelch motif"/>
    <property type="match status" value="1"/>
</dbReference>
<dbReference type="AlphaFoldDB" id="A0A183IX40"/>
<reference evidence="2 3" key="2">
    <citation type="submission" date="2018-11" db="EMBL/GenBank/DDBJ databases">
        <authorList>
            <consortium name="Pathogen Informatics"/>
        </authorList>
    </citation>
    <scope>NUCLEOTIDE SEQUENCE [LARGE SCALE GENOMIC DNA]</scope>
</reference>
<dbReference type="EMBL" id="UZAM01011347">
    <property type="protein sequence ID" value="VDP15736.1"/>
    <property type="molecule type" value="Genomic_DNA"/>
</dbReference>
<dbReference type="InterPro" id="IPR015915">
    <property type="entry name" value="Kelch-typ_b-propeller"/>
</dbReference>